<dbReference type="InterPro" id="IPR011611">
    <property type="entry name" value="PfkB_dom"/>
</dbReference>
<dbReference type="PANTHER" id="PTHR46969">
    <property type="entry name" value="BIFUNCTIONAL PROTEIN HLDE"/>
    <property type="match status" value="1"/>
</dbReference>
<feature type="domain" description="Carbohydrate kinase PfkB" evidence="1">
    <location>
        <begin position="188"/>
        <end position="296"/>
    </location>
</feature>
<evidence type="ECO:0000313" key="2">
    <source>
        <dbReference type="EMBL" id="GAA4677156.1"/>
    </source>
</evidence>
<accession>A0ABP8W0I1</accession>
<dbReference type="Pfam" id="PF00294">
    <property type="entry name" value="PfkB"/>
    <property type="match status" value="1"/>
</dbReference>
<evidence type="ECO:0000313" key="3">
    <source>
        <dbReference type="Proteomes" id="UP001500325"/>
    </source>
</evidence>
<dbReference type="PANTHER" id="PTHR46969:SF1">
    <property type="entry name" value="BIFUNCTIONAL PROTEIN HLDE"/>
    <property type="match status" value="1"/>
</dbReference>
<keyword evidence="3" id="KW-1185">Reference proteome</keyword>
<evidence type="ECO:0000259" key="1">
    <source>
        <dbReference type="Pfam" id="PF00294"/>
    </source>
</evidence>
<comment type="caution">
    <text evidence="2">The sequence shown here is derived from an EMBL/GenBank/DDBJ whole genome shotgun (WGS) entry which is preliminary data.</text>
</comment>
<dbReference type="Proteomes" id="UP001500325">
    <property type="component" value="Unassembled WGS sequence"/>
</dbReference>
<dbReference type="RefSeq" id="WP_345378291.1">
    <property type="nucleotide sequence ID" value="NZ_BAABIC010000002.1"/>
</dbReference>
<sequence length="316" mass="31068">MSRAGAGAGVVVVGDVLLDVDVHGTVERLCPDAPVPVLDVAGEVARPGGAGLAAALLAGSGAATTLVTALADDADADRLRGMLAPGLAVVSGPATGGTPVKCRWRSADGPLLRTDRGSGRPADDFGAAVRTGLRRAILRAGAVLVSDYGRGVTADPQVRRLLADAVAAGTPVVWDPHPKGSDPVPGVIMTPNAGEAAGALGLPGGDPVGCAAELRRRRESRAVVVTRGDRGAVLVTASDRVAVPALDVTGGDPCGAGDAFAGRLAAALAAGAALRTAVESAVEAAGRFVGAGGAATVRCVDGRWTQVAAGVTERAS</sequence>
<dbReference type="EMBL" id="BAABIC010000002">
    <property type="protein sequence ID" value="GAA4677156.1"/>
    <property type="molecule type" value="Genomic_DNA"/>
</dbReference>
<reference evidence="3" key="1">
    <citation type="journal article" date="2019" name="Int. J. Syst. Evol. Microbiol.">
        <title>The Global Catalogue of Microorganisms (GCM) 10K type strain sequencing project: providing services to taxonomists for standard genome sequencing and annotation.</title>
        <authorList>
            <consortium name="The Broad Institute Genomics Platform"/>
            <consortium name="The Broad Institute Genome Sequencing Center for Infectious Disease"/>
            <person name="Wu L."/>
            <person name="Ma J."/>
        </authorList>
    </citation>
    <scope>NUCLEOTIDE SEQUENCE [LARGE SCALE GENOMIC DNA]</scope>
    <source>
        <strain evidence="3">JCM 18055</strain>
    </source>
</reference>
<name>A0ABP8W0I1_9PSEU</name>
<proteinExistence type="predicted"/>
<protein>
    <recommendedName>
        <fullName evidence="1">Carbohydrate kinase PfkB domain-containing protein</fullName>
    </recommendedName>
</protein>
<organism evidence="2 3">
    <name type="scientific">Pseudonocardia yuanmonensis</name>
    <dbReference type="NCBI Taxonomy" id="1095914"/>
    <lineage>
        <taxon>Bacteria</taxon>
        <taxon>Bacillati</taxon>
        <taxon>Actinomycetota</taxon>
        <taxon>Actinomycetes</taxon>
        <taxon>Pseudonocardiales</taxon>
        <taxon>Pseudonocardiaceae</taxon>
        <taxon>Pseudonocardia</taxon>
    </lineage>
</organism>
<gene>
    <name evidence="2" type="ORF">GCM10023215_07130</name>
</gene>
<dbReference type="SUPFAM" id="SSF53613">
    <property type="entry name" value="Ribokinase-like"/>
    <property type="match status" value="1"/>
</dbReference>
<dbReference type="Gene3D" id="3.40.1190.20">
    <property type="match status" value="1"/>
</dbReference>
<dbReference type="InterPro" id="IPR029056">
    <property type="entry name" value="Ribokinase-like"/>
</dbReference>